<dbReference type="Proteomes" id="UP000030816">
    <property type="component" value="Unassembled WGS sequence"/>
</dbReference>
<dbReference type="InterPro" id="IPR021331">
    <property type="entry name" value="Hva1_TUDOR"/>
</dbReference>
<dbReference type="HOGENOM" id="CLU_177181_0_1_1"/>
<evidence type="ECO:0000259" key="2">
    <source>
        <dbReference type="Pfam" id="PF11160"/>
    </source>
</evidence>
<comment type="caution">
    <text evidence="3">The sequence shown here is derived from an EMBL/GenBank/DDBJ whole genome shotgun (WGS) entry which is preliminary data.</text>
</comment>
<gene>
    <name evidence="3" type="ORF">MAM_05375</name>
</gene>
<dbReference type="EMBL" id="AZHE01000013">
    <property type="protein sequence ID" value="KHN96819.1"/>
    <property type="molecule type" value="Genomic_DNA"/>
</dbReference>
<dbReference type="AlphaFoldDB" id="A0A0B2WT72"/>
<feature type="region of interest" description="Disordered" evidence="1">
    <location>
        <begin position="60"/>
        <end position="102"/>
    </location>
</feature>
<dbReference type="Pfam" id="PF11160">
    <property type="entry name" value="Hva1_TUDOR"/>
    <property type="match status" value="1"/>
</dbReference>
<organism evidence="3 4">
    <name type="scientific">Metarhizium album (strain ARSEF 1941)</name>
    <dbReference type="NCBI Taxonomy" id="1081103"/>
    <lineage>
        <taxon>Eukaryota</taxon>
        <taxon>Fungi</taxon>
        <taxon>Dikarya</taxon>
        <taxon>Ascomycota</taxon>
        <taxon>Pezizomycotina</taxon>
        <taxon>Sordariomycetes</taxon>
        <taxon>Hypocreomycetidae</taxon>
        <taxon>Hypocreales</taxon>
        <taxon>Clavicipitaceae</taxon>
        <taxon>Metarhizium</taxon>
    </lineage>
</organism>
<protein>
    <recommendedName>
        <fullName evidence="2">Hypervirulence associated protein TUDOR domain-containing protein</fullName>
    </recommendedName>
</protein>
<dbReference type="STRING" id="1081103.A0A0B2WT72"/>
<reference evidence="3 4" key="1">
    <citation type="journal article" date="2014" name="Proc. Natl. Acad. Sci. U.S.A.">
        <title>Trajectory and genomic determinants of fungal-pathogen speciation and host adaptation.</title>
        <authorList>
            <person name="Hu X."/>
            <person name="Xiao G."/>
            <person name="Zheng P."/>
            <person name="Shang Y."/>
            <person name="Su Y."/>
            <person name="Zhang X."/>
            <person name="Liu X."/>
            <person name="Zhan S."/>
            <person name="St Leger R.J."/>
            <person name="Wang C."/>
        </authorList>
    </citation>
    <scope>NUCLEOTIDE SEQUENCE [LARGE SCALE GENOMIC DNA]</scope>
    <source>
        <strain evidence="3 4">ARSEF 1941</strain>
    </source>
</reference>
<keyword evidence="4" id="KW-1185">Reference proteome</keyword>
<name>A0A0B2WT72_METAS</name>
<dbReference type="Gene3D" id="2.30.30.1060">
    <property type="match status" value="2"/>
</dbReference>
<feature type="compositionally biased region" description="Basic and acidic residues" evidence="1">
    <location>
        <begin position="82"/>
        <end position="102"/>
    </location>
</feature>
<dbReference type="RefSeq" id="XP_040677885.1">
    <property type="nucleotide sequence ID" value="XM_040824173.1"/>
</dbReference>
<dbReference type="GeneID" id="63739830"/>
<dbReference type="OrthoDB" id="2138648at2759"/>
<sequence length="102" mass="11270">MPQHLKDKESKTIRAGDEVWTPVRGGKHQGVVEEVFGTEQEAQKAGAKNRPKVRSMLWLGSASQTRGPRMAKTSTQLSKVTFTDRHGHKVAHDPETSKHAGD</sequence>
<proteinExistence type="predicted"/>
<accession>A0A0B2WT72</accession>
<evidence type="ECO:0000313" key="4">
    <source>
        <dbReference type="Proteomes" id="UP000030816"/>
    </source>
</evidence>
<evidence type="ECO:0000256" key="1">
    <source>
        <dbReference type="SAM" id="MobiDB-lite"/>
    </source>
</evidence>
<evidence type="ECO:0000313" key="3">
    <source>
        <dbReference type="EMBL" id="KHN96819.1"/>
    </source>
</evidence>
<feature type="compositionally biased region" description="Polar residues" evidence="1">
    <location>
        <begin position="61"/>
        <end position="81"/>
    </location>
</feature>
<feature type="domain" description="Hypervirulence associated protein TUDOR" evidence="2">
    <location>
        <begin position="16"/>
        <end position="53"/>
    </location>
</feature>